<dbReference type="RefSeq" id="WP_203803917.1">
    <property type="nucleotide sequence ID" value="NZ_BOMY01000016.1"/>
</dbReference>
<proteinExistence type="predicted"/>
<organism evidence="2 3">
    <name type="scientific">Paractinoplanes tereljensis</name>
    <dbReference type="NCBI Taxonomy" id="571912"/>
    <lineage>
        <taxon>Bacteria</taxon>
        <taxon>Bacillati</taxon>
        <taxon>Actinomycetota</taxon>
        <taxon>Actinomycetes</taxon>
        <taxon>Micromonosporales</taxon>
        <taxon>Micromonosporaceae</taxon>
        <taxon>Paractinoplanes</taxon>
    </lineage>
</organism>
<accession>A0A919NJJ4</accession>
<evidence type="ECO:0000313" key="2">
    <source>
        <dbReference type="EMBL" id="GIF19658.1"/>
    </source>
</evidence>
<reference evidence="2" key="1">
    <citation type="submission" date="2021-01" db="EMBL/GenBank/DDBJ databases">
        <title>Whole genome shotgun sequence of Actinoplanes tereljensis NBRC 105297.</title>
        <authorList>
            <person name="Komaki H."/>
            <person name="Tamura T."/>
        </authorList>
    </citation>
    <scope>NUCLEOTIDE SEQUENCE</scope>
    <source>
        <strain evidence="2">NBRC 105297</strain>
    </source>
</reference>
<keyword evidence="3" id="KW-1185">Reference proteome</keyword>
<dbReference type="EMBL" id="BOMY01000016">
    <property type="protein sequence ID" value="GIF19658.1"/>
    <property type="molecule type" value="Genomic_DNA"/>
</dbReference>
<dbReference type="PROSITE" id="PS51257">
    <property type="entry name" value="PROKAR_LIPOPROTEIN"/>
    <property type="match status" value="1"/>
</dbReference>
<gene>
    <name evidence="2" type="ORF">Ate02nite_23880</name>
</gene>
<keyword evidence="1" id="KW-0732">Signal</keyword>
<dbReference type="Proteomes" id="UP000623608">
    <property type="component" value="Unassembled WGS sequence"/>
</dbReference>
<name>A0A919NJJ4_9ACTN</name>
<protein>
    <recommendedName>
        <fullName evidence="4">Lipoprotein</fullName>
    </recommendedName>
</protein>
<sequence length="116" mass="11861">MRVRPVLVCVGLAAALALTGCKASADQEAAPAAAAQEAPISAEALCAHLKKEAPRIIAVGSEVGAMAQLSISIANLYDDHLDQLDGSVVDEQALKTCPDVRAQLTKAAGIKSLAEL</sequence>
<evidence type="ECO:0000256" key="1">
    <source>
        <dbReference type="SAM" id="SignalP"/>
    </source>
</evidence>
<feature type="chain" id="PRO_5036896705" description="Lipoprotein" evidence="1">
    <location>
        <begin position="26"/>
        <end position="116"/>
    </location>
</feature>
<dbReference type="AlphaFoldDB" id="A0A919NJJ4"/>
<evidence type="ECO:0008006" key="4">
    <source>
        <dbReference type="Google" id="ProtNLM"/>
    </source>
</evidence>
<comment type="caution">
    <text evidence="2">The sequence shown here is derived from an EMBL/GenBank/DDBJ whole genome shotgun (WGS) entry which is preliminary data.</text>
</comment>
<feature type="signal peptide" evidence="1">
    <location>
        <begin position="1"/>
        <end position="25"/>
    </location>
</feature>
<evidence type="ECO:0000313" key="3">
    <source>
        <dbReference type="Proteomes" id="UP000623608"/>
    </source>
</evidence>